<keyword evidence="1" id="KW-1133">Transmembrane helix</keyword>
<sequence>MQLIIFLILSFLILYLYLTYISYYKLEKKDILNKKIIFNICIWNILHIIFYLILCFILNAKFNILKHIYIFCIGLLWYLTEKNFLQKINNNTILKSQNNCYNNIFEPHYTDLFFNLMGQILYILYFLLVSKL</sequence>
<keyword evidence="1" id="KW-0472">Membrane</keyword>
<name>A0A6C0JR14_9ZZZZ</name>
<reference evidence="2" key="1">
    <citation type="journal article" date="2020" name="Nature">
        <title>Giant virus diversity and host interactions through global metagenomics.</title>
        <authorList>
            <person name="Schulz F."/>
            <person name="Roux S."/>
            <person name="Paez-Espino D."/>
            <person name="Jungbluth S."/>
            <person name="Walsh D.A."/>
            <person name="Denef V.J."/>
            <person name="McMahon K.D."/>
            <person name="Konstantinidis K.T."/>
            <person name="Eloe-Fadrosh E.A."/>
            <person name="Kyrpides N.C."/>
            <person name="Woyke T."/>
        </authorList>
    </citation>
    <scope>NUCLEOTIDE SEQUENCE</scope>
    <source>
        <strain evidence="2">GVMAG-S-1040241-154</strain>
    </source>
</reference>
<keyword evidence="1" id="KW-0812">Transmembrane</keyword>
<dbReference type="AlphaFoldDB" id="A0A6C0JR14"/>
<feature type="transmembrane region" description="Helical" evidence="1">
    <location>
        <begin position="36"/>
        <end position="57"/>
    </location>
</feature>
<evidence type="ECO:0000313" key="2">
    <source>
        <dbReference type="EMBL" id="QHU07331.1"/>
    </source>
</evidence>
<protein>
    <submittedName>
        <fullName evidence="2">Uncharacterized protein</fullName>
    </submittedName>
</protein>
<organism evidence="2">
    <name type="scientific">viral metagenome</name>
    <dbReference type="NCBI Taxonomy" id="1070528"/>
    <lineage>
        <taxon>unclassified sequences</taxon>
        <taxon>metagenomes</taxon>
        <taxon>organismal metagenomes</taxon>
    </lineage>
</organism>
<dbReference type="EMBL" id="MN740684">
    <property type="protein sequence ID" value="QHU07331.1"/>
    <property type="molecule type" value="Genomic_DNA"/>
</dbReference>
<feature type="transmembrane region" description="Helical" evidence="1">
    <location>
        <begin position="112"/>
        <end position="129"/>
    </location>
</feature>
<proteinExistence type="predicted"/>
<feature type="transmembrane region" description="Helical" evidence="1">
    <location>
        <begin position="5"/>
        <end position="24"/>
    </location>
</feature>
<evidence type="ECO:0000256" key="1">
    <source>
        <dbReference type="SAM" id="Phobius"/>
    </source>
</evidence>
<accession>A0A6C0JR14</accession>
<feature type="transmembrane region" description="Helical" evidence="1">
    <location>
        <begin position="64"/>
        <end position="80"/>
    </location>
</feature>